<feature type="transmembrane region" description="Helical" evidence="1">
    <location>
        <begin position="14"/>
        <end position="37"/>
    </location>
</feature>
<evidence type="ECO:0000256" key="1">
    <source>
        <dbReference type="SAM" id="Phobius"/>
    </source>
</evidence>
<dbReference type="AlphaFoldDB" id="A0A4Q1BPI6"/>
<proteinExistence type="predicted"/>
<dbReference type="VEuPathDB" id="FungiDB:TREMEDRAFT_68294"/>
<sequence length="470" mass="52202">MWSALTASPRSRRVVLPLSLLLNLAIILLIVLPPPYYPDRLARLKLPEIDLEGFDLWVGQTERASKECGLCDVNPGLCQELGSDNIAKAIGFSGSNIRLRRFLQKASRGDPFTVAVVGGSVSGGHGLNDLPEGPYYSPRNMHRRVFEHLCDLFPQNDRVLMEGASEGVNGFVNGAQGGKAINDELHMGIPKPYELMLRGLLDLPSQPAILSMQIFALMFGSIALGGDLHESFSQYYDIPIVSLRNVLLPQALDNVTLVQELFVNKGPIEGESLENVDLRHLSGKGHALMADLVNAYIDGQRCAMDVGDSWEEDYTLAPLPRLRLFEKYDPYATNPTLKPDCFSMDGTKHPLVPSQNEGWRPWNWKNKNYLIADQPGSSFTVPFHSSFGTVSLYYLRSSEFGLGSVSCWVDEDKELAQKAEGYWVHEFNIGQTLNVREDLQPGEHELHCELLATSADPGKGTEFRVISVMR</sequence>
<keyword evidence="3" id="KW-1185">Reference proteome</keyword>
<dbReference type="InParanoid" id="A0A4Q1BPI6"/>
<dbReference type="PANTHER" id="PTHR34407">
    <property type="entry name" value="EXPRESSED PROTEIN"/>
    <property type="match status" value="1"/>
</dbReference>
<dbReference type="Proteomes" id="UP000289152">
    <property type="component" value="Unassembled WGS sequence"/>
</dbReference>
<evidence type="ECO:0000313" key="2">
    <source>
        <dbReference type="EMBL" id="RXK39815.1"/>
    </source>
</evidence>
<dbReference type="OrthoDB" id="544608at2759"/>
<keyword evidence="1" id="KW-0472">Membrane</keyword>
<organism evidence="2 3">
    <name type="scientific">Tremella mesenterica</name>
    <name type="common">Jelly fungus</name>
    <dbReference type="NCBI Taxonomy" id="5217"/>
    <lineage>
        <taxon>Eukaryota</taxon>
        <taxon>Fungi</taxon>
        <taxon>Dikarya</taxon>
        <taxon>Basidiomycota</taxon>
        <taxon>Agaricomycotina</taxon>
        <taxon>Tremellomycetes</taxon>
        <taxon>Tremellales</taxon>
        <taxon>Tremellaceae</taxon>
        <taxon>Tremella</taxon>
    </lineage>
</organism>
<keyword evidence="1" id="KW-1133">Transmembrane helix</keyword>
<protein>
    <submittedName>
        <fullName evidence="2">Uncharacterized protein</fullName>
    </submittedName>
</protein>
<name>A0A4Q1BPI6_TREME</name>
<dbReference type="PANTHER" id="PTHR34407:SF1">
    <property type="entry name" value="SGNH HYDROLASE-TYPE ESTERASE DOMAIN-CONTAINING PROTEIN"/>
    <property type="match status" value="1"/>
</dbReference>
<gene>
    <name evidence="2" type="ORF">M231_02870</name>
</gene>
<accession>A0A4Q1BPI6</accession>
<keyword evidence="1" id="KW-0812">Transmembrane</keyword>
<reference evidence="2 3" key="1">
    <citation type="submission" date="2016-06" db="EMBL/GenBank/DDBJ databases">
        <title>Evolution of pathogenesis and genome organization in the Tremellales.</title>
        <authorList>
            <person name="Cuomo C."/>
            <person name="Litvintseva A."/>
            <person name="Heitman J."/>
            <person name="Chen Y."/>
            <person name="Sun S."/>
            <person name="Springer D."/>
            <person name="Dromer F."/>
            <person name="Young S."/>
            <person name="Zeng Q."/>
            <person name="Chapman S."/>
            <person name="Gujja S."/>
            <person name="Saif S."/>
            <person name="Birren B."/>
        </authorList>
    </citation>
    <scope>NUCLEOTIDE SEQUENCE [LARGE SCALE GENOMIC DNA]</scope>
    <source>
        <strain evidence="2 3">ATCC 28783</strain>
    </source>
</reference>
<evidence type="ECO:0000313" key="3">
    <source>
        <dbReference type="Proteomes" id="UP000289152"/>
    </source>
</evidence>
<dbReference type="EMBL" id="SDIL01000026">
    <property type="protein sequence ID" value="RXK39815.1"/>
    <property type="molecule type" value="Genomic_DNA"/>
</dbReference>
<comment type="caution">
    <text evidence="2">The sequence shown here is derived from an EMBL/GenBank/DDBJ whole genome shotgun (WGS) entry which is preliminary data.</text>
</comment>